<organism evidence="1">
    <name type="scientific">Cryptomonas curvata</name>
    <dbReference type="NCBI Taxonomy" id="233186"/>
    <lineage>
        <taxon>Eukaryota</taxon>
        <taxon>Cryptophyceae</taxon>
        <taxon>Cryptomonadales</taxon>
        <taxon>Cryptomonadaceae</taxon>
        <taxon>Cryptomonas</taxon>
    </lineage>
</organism>
<protein>
    <submittedName>
        <fullName evidence="1">Uncharacterized protein</fullName>
    </submittedName>
</protein>
<name>A0A7S0MKB1_9CRYP</name>
<dbReference type="AlphaFoldDB" id="A0A7S0MKB1"/>
<sequence length="112" mass="12386">MFAAEEAHTGGACNWGFAIYPRLSLVRPGTKHSPFSRTRKPSTPIWFPLCAIDKSQGSCFTGAILQRFRRNYTADAACFRVTREGPQAAICNPKKSRTESCVDLCLGSHSKF</sequence>
<accession>A0A7S0MKB1</accession>
<dbReference type="EMBL" id="HBEZ01036245">
    <property type="protein sequence ID" value="CAD8642218.1"/>
    <property type="molecule type" value="Transcribed_RNA"/>
</dbReference>
<evidence type="ECO:0000313" key="1">
    <source>
        <dbReference type="EMBL" id="CAD8642218.1"/>
    </source>
</evidence>
<reference evidence="1" key="1">
    <citation type="submission" date="2021-01" db="EMBL/GenBank/DDBJ databases">
        <authorList>
            <person name="Corre E."/>
            <person name="Pelletier E."/>
            <person name="Niang G."/>
            <person name="Scheremetjew M."/>
            <person name="Finn R."/>
            <person name="Kale V."/>
            <person name="Holt S."/>
            <person name="Cochrane G."/>
            <person name="Meng A."/>
            <person name="Brown T."/>
            <person name="Cohen L."/>
        </authorList>
    </citation>
    <scope>NUCLEOTIDE SEQUENCE</scope>
    <source>
        <strain evidence="1">CCAP979/52</strain>
    </source>
</reference>
<proteinExistence type="predicted"/>
<gene>
    <name evidence="1" type="ORF">CCUR1050_LOCUS19902</name>
</gene>